<gene>
    <name evidence="2" type="ORF">MELLADRAFT_62121</name>
</gene>
<dbReference type="SUPFAM" id="SSF51556">
    <property type="entry name" value="Metallo-dependent hydrolases"/>
    <property type="match status" value="1"/>
</dbReference>
<dbReference type="GeneID" id="18929849"/>
<dbReference type="GO" id="GO:0016788">
    <property type="term" value="F:hydrolase activity, acting on ester bonds"/>
    <property type="evidence" value="ECO:0007669"/>
    <property type="project" value="InterPro"/>
</dbReference>
<evidence type="ECO:0000256" key="1">
    <source>
        <dbReference type="SAM" id="MobiDB-lite"/>
    </source>
</evidence>
<dbReference type="Pfam" id="PF01026">
    <property type="entry name" value="TatD_DNase"/>
    <property type="match status" value="1"/>
</dbReference>
<accession>F4RHN3</accession>
<dbReference type="VEuPathDB" id="FungiDB:MELLADRAFT_62121"/>
<protein>
    <recommendedName>
        <fullName evidence="4">TatD DNase family Scn1</fullName>
    </recommendedName>
</protein>
<organism evidence="3">
    <name type="scientific">Melampsora larici-populina (strain 98AG31 / pathotype 3-4-7)</name>
    <name type="common">Poplar leaf rust fungus</name>
    <dbReference type="NCBI Taxonomy" id="747676"/>
    <lineage>
        <taxon>Eukaryota</taxon>
        <taxon>Fungi</taxon>
        <taxon>Dikarya</taxon>
        <taxon>Basidiomycota</taxon>
        <taxon>Pucciniomycotina</taxon>
        <taxon>Pucciniomycetes</taxon>
        <taxon>Pucciniales</taxon>
        <taxon>Melampsoraceae</taxon>
        <taxon>Melampsora</taxon>
    </lineage>
</organism>
<dbReference type="eggNOG" id="KOG3020">
    <property type="taxonomic scope" value="Eukaryota"/>
</dbReference>
<evidence type="ECO:0000313" key="3">
    <source>
        <dbReference type="Proteomes" id="UP000001072"/>
    </source>
</evidence>
<dbReference type="AlphaFoldDB" id="F4RHN3"/>
<dbReference type="InterPro" id="IPR053044">
    <property type="entry name" value="Metallo-hydrolase/TatD-type"/>
</dbReference>
<dbReference type="PANTHER" id="PTHR47345:SF1">
    <property type="entry name" value="CUT9-INTERACTING PROTEIN SCN1"/>
    <property type="match status" value="1"/>
</dbReference>
<dbReference type="InterPro" id="IPR001130">
    <property type="entry name" value="TatD-like"/>
</dbReference>
<reference evidence="3" key="1">
    <citation type="journal article" date="2011" name="Proc. Natl. Acad. Sci. U.S.A.">
        <title>Obligate biotrophy features unraveled by the genomic analysis of rust fungi.</title>
        <authorList>
            <person name="Duplessis S."/>
            <person name="Cuomo C.A."/>
            <person name="Lin Y.-C."/>
            <person name="Aerts A."/>
            <person name="Tisserant E."/>
            <person name="Veneault-Fourrey C."/>
            <person name="Joly D.L."/>
            <person name="Hacquard S."/>
            <person name="Amselem J."/>
            <person name="Cantarel B.L."/>
            <person name="Chiu R."/>
            <person name="Coutinho P.M."/>
            <person name="Feau N."/>
            <person name="Field M."/>
            <person name="Frey P."/>
            <person name="Gelhaye E."/>
            <person name="Goldberg J."/>
            <person name="Grabherr M.G."/>
            <person name="Kodira C.D."/>
            <person name="Kohler A."/>
            <person name="Kuees U."/>
            <person name="Lindquist E.A."/>
            <person name="Lucas S.M."/>
            <person name="Mago R."/>
            <person name="Mauceli E."/>
            <person name="Morin E."/>
            <person name="Murat C."/>
            <person name="Pangilinan J.L."/>
            <person name="Park R."/>
            <person name="Pearson M."/>
            <person name="Quesneville H."/>
            <person name="Rouhier N."/>
            <person name="Sakthikumar S."/>
            <person name="Salamov A.A."/>
            <person name="Schmutz J."/>
            <person name="Selles B."/>
            <person name="Shapiro H."/>
            <person name="Tanguay P."/>
            <person name="Tuskan G.A."/>
            <person name="Henrissat B."/>
            <person name="Van de Peer Y."/>
            <person name="Rouze P."/>
            <person name="Ellis J.G."/>
            <person name="Dodds P.N."/>
            <person name="Schein J.E."/>
            <person name="Zhong S."/>
            <person name="Hamelin R.C."/>
            <person name="Grigoriev I.V."/>
            <person name="Szabo L.J."/>
            <person name="Martin F."/>
        </authorList>
    </citation>
    <scope>NUCLEOTIDE SEQUENCE [LARGE SCALE GENOMIC DNA]</scope>
    <source>
        <strain evidence="3">98AG31 / pathotype 3-4-7</strain>
    </source>
</reference>
<dbReference type="HOGENOM" id="CLU_702350_0_0_1"/>
<dbReference type="RefSeq" id="XP_007408868.1">
    <property type="nucleotide sequence ID" value="XM_007408806.1"/>
</dbReference>
<feature type="region of interest" description="Disordered" evidence="1">
    <location>
        <begin position="157"/>
        <end position="177"/>
    </location>
</feature>
<dbReference type="PANTHER" id="PTHR47345">
    <property type="entry name" value="CUT9-INTERACTING PROTEIN SCN1"/>
    <property type="match status" value="1"/>
</dbReference>
<dbReference type="FunCoup" id="F4RHN3">
    <property type="interactions" value="12"/>
</dbReference>
<feature type="compositionally biased region" description="Low complexity" evidence="1">
    <location>
        <begin position="157"/>
        <end position="176"/>
    </location>
</feature>
<proteinExistence type="predicted"/>
<dbReference type="STRING" id="747676.F4RHN3"/>
<dbReference type="EMBL" id="GL883102">
    <property type="protein sequence ID" value="EGG08103.1"/>
    <property type="molecule type" value="Genomic_DNA"/>
</dbReference>
<dbReference type="OrthoDB" id="413993at2759"/>
<dbReference type="KEGG" id="mlr:MELLADRAFT_62121"/>
<keyword evidence="3" id="KW-1185">Reference proteome</keyword>
<evidence type="ECO:0008006" key="4">
    <source>
        <dbReference type="Google" id="ProtNLM"/>
    </source>
</evidence>
<sequence>MDFKTWEYTETDILKGLVDVHCHPNLGYGGTNPKKVIDEINRLQVNKICVMSSNLESQVIIEEIYKSCSSKVKPAFGLHPWFSHQVCFTADQLESDGFPLMLENGQDQSMIESHLPKPIDFNQFLNELKDRLVSIPDSMLGEVGLDKSFKVHIPNATQSQATNQNQGINQNQGTDQNQKDEMNLIKSKVKIEHQIKVLEAQLELAISLGKPISLHGVKAIEEMIQVFNRLKRRHPVSNQIKINWHSPYISTGSLKTLIKNYSTFLYFSFSIRLYKTELELKRLNELIALTPKDKIMIETDWESEPNLIDEKLIEILKVICKVKSWTFLEALRQLKSNWDDFSS</sequence>
<evidence type="ECO:0000313" key="2">
    <source>
        <dbReference type="EMBL" id="EGG08103.1"/>
    </source>
</evidence>
<dbReference type="InterPro" id="IPR032466">
    <property type="entry name" value="Metal_Hydrolase"/>
</dbReference>
<name>F4RHN3_MELLP</name>
<dbReference type="Gene3D" id="3.20.20.140">
    <property type="entry name" value="Metal-dependent hydrolases"/>
    <property type="match status" value="1"/>
</dbReference>
<dbReference type="InParanoid" id="F4RHN3"/>
<dbReference type="Proteomes" id="UP000001072">
    <property type="component" value="Unassembled WGS sequence"/>
</dbReference>